<dbReference type="GO" id="GO:0022857">
    <property type="term" value="F:transmembrane transporter activity"/>
    <property type="evidence" value="ECO:0007669"/>
    <property type="project" value="InterPro"/>
</dbReference>
<feature type="domain" description="Major facilitator superfamily (MFS) profile" evidence="7">
    <location>
        <begin position="6"/>
        <end position="402"/>
    </location>
</feature>
<evidence type="ECO:0000256" key="1">
    <source>
        <dbReference type="ARBA" id="ARBA00004141"/>
    </source>
</evidence>
<feature type="transmembrane region" description="Helical" evidence="6">
    <location>
        <begin position="110"/>
        <end position="133"/>
    </location>
</feature>
<dbReference type="GO" id="GO:0016020">
    <property type="term" value="C:membrane"/>
    <property type="evidence" value="ECO:0007669"/>
    <property type="project" value="UniProtKB-SubCell"/>
</dbReference>
<evidence type="ECO:0000259" key="7">
    <source>
        <dbReference type="PROSITE" id="PS50850"/>
    </source>
</evidence>
<evidence type="ECO:0000256" key="2">
    <source>
        <dbReference type="ARBA" id="ARBA00022448"/>
    </source>
</evidence>
<evidence type="ECO:0000256" key="3">
    <source>
        <dbReference type="ARBA" id="ARBA00022692"/>
    </source>
</evidence>
<dbReference type="Gene3D" id="1.20.1250.20">
    <property type="entry name" value="MFS general substrate transporter like domains"/>
    <property type="match status" value="1"/>
</dbReference>
<dbReference type="Proteomes" id="UP000315439">
    <property type="component" value="Unassembled WGS sequence"/>
</dbReference>
<comment type="caution">
    <text evidence="8">The sequence shown here is derived from an EMBL/GenBank/DDBJ whole genome shotgun (WGS) entry which is preliminary data.</text>
</comment>
<keyword evidence="9" id="KW-1185">Reference proteome</keyword>
<dbReference type="InterPro" id="IPR011701">
    <property type="entry name" value="MFS"/>
</dbReference>
<dbReference type="PANTHER" id="PTHR23504">
    <property type="entry name" value="MAJOR FACILITATOR SUPERFAMILY DOMAIN-CONTAINING PROTEIN 10"/>
    <property type="match status" value="1"/>
</dbReference>
<name>A0A545UGP8_9GAMM</name>
<evidence type="ECO:0000313" key="8">
    <source>
        <dbReference type="EMBL" id="TQV88648.1"/>
    </source>
</evidence>
<dbReference type="EMBL" id="VIKS01000004">
    <property type="protein sequence ID" value="TQV88648.1"/>
    <property type="molecule type" value="Genomic_DNA"/>
</dbReference>
<feature type="transmembrane region" description="Helical" evidence="6">
    <location>
        <begin position="261"/>
        <end position="280"/>
    </location>
</feature>
<feature type="transmembrane region" description="Helical" evidence="6">
    <location>
        <begin position="51"/>
        <end position="73"/>
    </location>
</feature>
<feature type="transmembrane region" description="Helical" evidence="6">
    <location>
        <begin position="316"/>
        <end position="337"/>
    </location>
</feature>
<keyword evidence="5 6" id="KW-0472">Membrane</keyword>
<dbReference type="Pfam" id="PF07690">
    <property type="entry name" value="MFS_1"/>
    <property type="match status" value="1"/>
</dbReference>
<dbReference type="RefSeq" id="WP_142893156.1">
    <property type="nucleotide sequence ID" value="NZ_ML660162.1"/>
</dbReference>
<dbReference type="InterPro" id="IPR020846">
    <property type="entry name" value="MFS_dom"/>
</dbReference>
<organism evidence="8 9">
    <name type="scientific">Aliikangiella coralliicola</name>
    <dbReference type="NCBI Taxonomy" id="2592383"/>
    <lineage>
        <taxon>Bacteria</taxon>
        <taxon>Pseudomonadati</taxon>
        <taxon>Pseudomonadota</taxon>
        <taxon>Gammaproteobacteria</taxon>
        <taxon>Oceanospirillales</taxon>
        <taxon>Pleioneaceae</taxon>
        <taxon>Aliikangiella</taxon>
    </lineage>
</organism>
<accession>A0A545UGP8</accession>
<proteinExistence type="predicted"/>
<feature type="transmembrane region" description="Helical" evidence="6">
    <location>
        <begin position="292"/>
        <end position="310"/>
    </location>
</feature>
<dbReference type="SUPFAM" id="SSF103473">
    <property type="entry name" value="MFS general substrate transporter"/>
    <property type="match status" value="1"/>
</dbReference>
<keyword evidence="3 6" id="KW-0812">Transmembrane</keyword>
<feature type="transmembrane region" description="Helical" evidence="6">
    <location>
        <begin position="145"/>
        <end position="168"/>
    </location>
</feature>
<sequence length="408" mass="44277">MEKVQARLILATIMLVSLLGTAGIALPYPILSPYFMSGGDDPLINFGGIDPKILLGIALATYPLGILIGSNIIGSLSDRYGRKSILIYSLIGSILGYLVTGWAIQQSSFIGFITARLITGFCEGNISVARAIAVELHPHIDRGRSLSLLYATVYGGWLVGPLAGGYLMPYGIETPFYIAAIAVLLSLILVFFTLPDQPPQKRSTLPLWQEIKSNHSATLLKIPAIRHFFIYYFIYTLGINAYYEFYPLWLVESYSFNSKEIAWITVAITLLMVLVSSTIAEKIPKKIGEKKALLGGNLIFAGLIIVATFLDAESVYLPLALTGAVIAVINIVFPAMLSEYFGHHGQGKIMGLQVSVFCFTNVVIAIGGSIVALISATTTLWLAAALIVLSVFLFQTPEKQLKNSTVEA</sequence>
<evidence type="ECO:0000256" key="5">
    <source>
        <dbReference type="ARBA" id="ARBA00023136"/>
    </source>
</evidence>
<comment type="subcellular location">
    <subcellularLocation>
        <location evidence="1">Membrane</location>
        <topology evidence="1">Multi-pass membrane protein</topology>
    </subcellularLocation>
</comment>
<feature type="transmembrane region" description="Helical" evidence="6">
    <location>
        <begin position="174"/>
        <end position="194"/>
    </location>
</feature>
<keyword evidence="2" id="KW-0813">Transport</keyword>
<dbReference type="InterPro" id="IPR001958">
    <property type="entry name" value="Tet-R_TetA/multi-R_MdtG-like"/>
</dbReference>
<dbReference type="CDD" id="cd17330">
    <property type="entry name" value="MFS_SLC46_TetA_like"/>
    <property type="match status" value="1"/>
</dbReference>
<dbReference type="OrthoDB" id="9814303at2"/>
<evidence type="ECO:0000313" key="9">
    <source>
        <dbReference type="Proteomes" id="UP000315439"/>
    </source>
</evidence>
<feature type="transmembrane region" description="Helical" evidence="6">
    <location>
        <begin position="229"/>
        <end position="249"/>
    </location>
</feature>
<dbReference type="PRINTS" id="PR01035">
    <property type="entry name" value="TCRTETA"/>
</dbReference>
<dbReference type="PROSITE" id="PS50850">
    <property type="entry name" value="MFS"/>
    <property type="match status" value="1"/>
</dbReference>
<protein>
    <submittedName>
        <fullName evidence="8">MFS transporter</fullName>
    </submittedName>
</protein>
<dbReference type="InterPro" id="IPR036259">
    <property type="entry name" value="MFS_trans_sf"/>
</dbReference>
<reference evidence="8 9" key="1">
    <citation type="submission" date="2019-07" db="EMBL/GenBank/DDBJ databases">
        <title>Draft genome for Aliikangiella sp. M105.</title>
        <authorList>
            <person name="Wang G."/>
        </authorList>
    </citation>
    <scope>NUCLEOTIDE SEQUENCE [LARGE SCALE GENOMIC DNA]</scope>
    <source>
        <strain evidence="8 9">M105</strain>
    </source>
</reference>
<dbReference type="PANTHER" id="PTHR23504:SF15">
    <property type="entry name" value="MAJOR FACILITATOR SUPERFAMILY (MFS) PROFILE DOMAIN-CONTAINING PROTEIN"/>
    <property type="match status" value="1"/>
</dbReference>
<feature type="transmembrane region" description="Helical" evidence="6">
    <location>
        <begin position="373"/>
        <end position="394"/>
    </location>
</feature>
<keyword evidence="4 6" id="KW-1133">Transmembrane helix</keyword>
<evidence type="ECO:0000256" key="4">
    <source>
        <dbReference type="ARBA" id="ARBA00022989"/>
    </source>
</evidence>
<dbReference type="AlphaFoldDB" id="A0A545UGP8"/>
<gene>
    <name evidence="8" type="ORF">FLL46_09030</name>
</gene>
<feature type="transmembrane region" description="Helical" evidence="6">
    <location>
        <begin position="349"/>
        <end position="367"/>
    </location>
</feature>
<feature type="transmembrane region" description="Helical" evidence="6">
    <location>
        <begin position="85"/>
        <end position="104"/>
    </location>
</feature>
<evidence type="ECO:0000256" key="6">
    <source>
        <dbReference type="SAM" id="Phobius"/>
    </source>
</evidence>